<gene>
    <name evidence="3" type="ORF">RN001_000347</name>
</gene>
<evidence type="ECO:0000256" key="1">
    <source>
        <dbReference type="SAM" id="MobiDB-lite"/>
    </source>
</evidence>
<feature type="domain" description="HTH psq-type" evidence="2">
    <location>
        <begin position="234"/>
        <end position="263"/>
    </location>
</feature>
<feature type="region of interest" description="Disordered" evidence="1">
    <location>
        <begin position="78"/>
        <end position="122"/>
    </location>
</feature>
<evidence type="ECO:0000313" key="4">
    <source>
        <dbReference type="Proteomes" id="UP001353858"/>
    </source>
</evidence>
<dbReference type="InterPro" id="IPR007889">
    <property type="entry name" value="HTH_Psq"/>
</dbReference>
<evidence type="ECO:0000313" key="3">
    <source>
        <dbReference type="EMBL" id="KAK4884076.1"/>
    </source>
</evidence>
<sequence length="493" mass="55123">MNRQKSDIFSLEKPSTPVRSDDDLISTGGSRYAKINRLRGTSSSVFPIGCMGTLQAPIEDPPVISSKGDNDENLEDEIVSSRSETSSGDMPEKELKPKRNPLTGEGMESSDMPKSDFHTTNPRCKMQDAVSTQNLLKKNIETAQANGSCKNEISYRDSISKANEEKLIADVEQHITSVLATRNDFKDLEEAEQIAASGLLKLVKIVSDRTAVGTQILLKMARQKNSKKTPAVTMSNAIRDVLNGVLSVKAAATKYDIPRTILRRDDDFLAASVTDVQTDESPINICKERTQVINDKIQDDQSQREQELFMPSTSALVQCRTPENKFIFPTVLKPIGSSNNRRERKKKKTEILTSTPVLNRLEEEQKLQKMRKSSVQKQATVKRNIVTSPKKQINCKANDISFSDSDVDVKLTDSDDVDWFSESNIEEELAIDDFAAIDVNSFILVKFPTKKTVKYYIGCVLEVLKHSNEFNVKYLRRHGNSFTYPNVPDTGAN</sequence>
<dbReference type="Pfam" id="PF05225">
    <property type="entry name" value="HTH_psq"/>
    <property type="match status" value="1"/>
</dbReference>
<accession>A0AAN7PM59</accession>
<protein>
    <recommendedName>
        <fullName evidence="2">HTH psq-type domain-containing protein</fullName>
    </recommendedName>
</protein>
<name>A0AAN7PM59_9COLE</name>
<dbReference type="Gene3D" id="1.10.10.60">
    <property type="entry name" value="Homeodomain-like"/>
    <property type="match status" value="1"/>
</dbReference>
<keyword evidence="4" id="KW-1185">Reference proteome</keyword>
<dbReference type="AlphaFoldDB" id="A0AAN7PM59"/>
<comment type="caution">
    <text evidence="3">The sequence shown here is derived from an EMBL/GenBank/DDBJ whole genome shotgun (WGS) entry which is preliminary data.</text>
</comment>
<feature type="region of interest" description="Disordered" evidence="1">
    <location>
        <begin position="1"/>
        <end position="27"/>
    </location>
</feature>
<dbReference type="EMBL" id="JARPUR010000001">
    <property type="protein sequence ID" value="KAK4884076.1"/>
    <property type="molecule type" value="Genomic_DNA"/>
</dbReference>
<organism evidence="3 4">
    <name type="scientific">Aquatica leii</name>
    <dbReference type="NCBI Taxonomy" id="1421715"/>
    <lineage>
        <taxon>Eukaryota</taxon>
        <taxon>Metazoa</taxon>
        <taxon>Ecdysozoa</taxon>
        <taxon>Arthropoda</taxon>
        <taxon>Hexapoda</taxon>
        <taxon>Insecta</taxon>
        <taxon>Pterygota</taxon>
        <taxon>Neoptera</taxon>
        <taxon>Endopterygota</taxon>
        <taxon>Coleoptera</taxon>
        <taxon>Polyphaga</taxon>
        <taxon>Elateriformia</taxon>
        <taxon>Elateroidea</taxon>
        <taxon>Lampyridae</taxon>
        <taxon>Luciolinae</taxon>
        <taxon>Aquatica</taxon>
    </lineage>
</organism>
<proteinExistence type="predicted"/>
<reference evidence="4" key="1">
    <citation type="submission" date="2023-01" db="EMBL/GenBank/DDBJ databases">
        <title>Key to firefly adult light organ development and bioluminescence: homeobox transcription factors regulate luciferase expression and transportation to peroxisome.</title>
        <authorList>
            <person name="Fu X."/>
        </authorList>
    </citation>
    <scope>NUCLEOTIDE SEQUENCE [LARGE SCALE GENOMIC DNA]</scope>
</reference>
<dbReference type="Proteomes" id="UP001353858">
    <property type="component" value="Unassembled WGS sequence"/>
</dbReference>
<dbReference type="GO" id="GO:0003677">
    <property type="term" value="F:DNA binding"/>
    <property type="evidence" value="ECO:0007669"/>
    <property type="project" value="InterPro"/>
</dbReference>
<evidence type="ECO:0000259" key="2">
    <source>
        <dbReference type="Pfam" id="PF05225"/>
    </source>
</evidence>